<dbReference type="RefSeq" id="WP_072838932.1">
    <property type="nucleotide sequence ID" value="NZ_FQVF01000005.1"/>
</dbReference>
<proteinExistence type="inferred from homology"/>
<dbReference type="EMBL" id="FQVF01000005">
    <property type="protein sequence ID" value="SHF09798.1"/>
    <property type="molecule type" value="Genomic_DNA"/>
</dbReference>
<dbReference type="SMART" id="SM01150">
    <property type="entry name" value="DUF1338"/>
    <property type="match status" value="1"/>
</dbReference>
<keyword evidence="9" id="KW-1185">Reference proteome</keyword>
<sequence length="267" mass="30154">MTPNDFFASLWDHYTDITPQAQRIQELFKSHGENVLNDHVAFRTFNNSPISLEKLEPQLEAIGYKAYGAFRFESKHLKARCYKHQTDADSPKVFLSELIVEELPANCQDIIGKFIAQIPADAVQTPAIFWAGRLWETPTEVEYLALAVHSEYAAWLSTMGLQANHFTVSINHLKKFPTIEKVNELLQKEGYALNQVGGLVKGSPESFLEQSSTMADKVDYSFADGKQKTIPSCFYEFARRHTMPDGVLFDSFIEGNADKIFDSTSAK</sequence>
<dbReference type="OrthoDB" id="506370at2"/>
<evidence type="ECO:0000313" key="8">
    <source>
        <dbReference type="EMBL" id="SHF09798.1"/>
    </source>
</evidence>
<evidence type="ECO:0000256" key="2">
    <source>
        <dbReference type="ARBA" id="ARBA00022964"/>
    </source>
</evidence>
<dbReference type="PANTHER" id="PTHR31136:SF5">
    <property type="entry name" value="2-OXOADIPATE DIOXYGENASE_DECARBOXYLASE, CHLOROPLASTIC"/>
    <property type="match status" value="1"/>
</dbReference>
<dbReference type="Gene3D" id="3.10.180.50">
    <property type="match status" value="1"/>
</dbReference>
<keyword evidence="4" id="KW-0408">Iron</keyword>
<protein>
    <recommendedName>
        <fullName evidence="6">2-oxoadipate dioxygenase/decarboxylase</fullName>
        <ecNumber evidence="6">1.13.11.93</ecNumber>
    </recommendedName>
    <alternativeName>
        <fullName evidence="7">2-hydroxyglutarate synthase</fullName>
    </alternativeName>
</protein>
<dbReference type="GO" id="GO:0051213">
    <property type="term" value="F:dioxygenase activity"/>
    <property type="evidence" value="ECO:0007669"/>
    <property type="project" value="UniProtKB-KW"/>
</dbReference>
<evidence type="ECO:0000256" key="3">
    <source>
        <dbReference type="ARBA" id="ARBA00023002"/>
    </source>
</evidence>
<dbReference type="EC" id="1.13.11.93" evidence="6"/>
<keyword evidence="2" id="KW-0223">Dioxygenase</keyword>
<evidence type="ECO:0000313" key="9">
    <source>
        <dbReference type="Proteomes" id="UP000184517"/>
    </source>
</evidence>
<dbReference type="STRING" id="1122206.SAMN02745753_01331"/>
<dbReference type="PANTHER" id="PTHR31136">
    <property type="entry name" value="DUF1338 DOMAIN-CONTAINING PROTEIN"/>
    <property type="match status" value="1"/>
</dbReference>
<evidence type="ECO:0000256" key="7">
    <source>
        <dbReference type="ARBA" id="ARBA00035045"/>
    </source>
</evidence>
<organism evidence="8 9">
    <name type="scientific">Marinomonas polaris DSM 16579</name>
    <dbReference type="NCBI Taxonomy" id="1122206"/>
    <lineage>
        <taxon>Bacteria</taxon>
        <taxon>Pseudomonadati</taxon>
        <taxon>Pseudomonadota</taxon>
        <taxon>Gammaproteobacteria</taxon>
        <taxon>Oceanospirillales</taxon>
        <taxon>Oceanospirillaceae</taxon>
        <taxon>Marinomonas</taxon>
    </lineage>
</organism>
<dbReference type="Pfam" id="PF07063">
    <property type="entry name" value="HGLS"/>
    <property type="match status" value="2"/>
</dbReference>
<keyword evidence="3" id="KW-0560">Oxidoreductase</keyword>
<dbReference type="CDD" id="cd16350">
    <property type="entry name" value="VOC_like"/>
    <property type="match status" value="1"/>
</dbReference>
<evidence type="ECO:0000256" key="6">
    <source>
        <dbReference type="ARBA" id="ARBA00035023"/>
    </source>
</evidence>
<accession>A0A1M4YVR8</accession>
<dbReference type="InterPro" id="IPR009770">
    <property type="entry name" value="HGLS"/>
</dbReference>
<comment type="similarity">
    <text evidence="5">Belongs to the 2-oxoadipate dioxygenase/decarboxylase family.</text>
</comment>
<evidence type="ECO:0000256" key="5">
    <source>
        <dbReference type="ARBA" id="ARBA00035013"/>
    </source>
</evidence>
<evidence type="ECO:0000256" key="1">
    <source>
        <dbReference type="ARBA" id="ARBA00001954"/>
    </source>
</evidence>
<dbReference type="AlphaFoldDB" id="A0A1M4YVR8"/>
<gene>
    <name evidence="8" type="ORF">SAMN02745753_01331</name>
</gene>
<comment type="cofactor">
    <cofactor evidence="1">
        <name>Fe(2+)</name>
        <dbReference type="ChEBI" id="CHEBI:29033"/>
    </cofactor>
</comment>
<dbReference type="Proteomes" id="UP000184517">
    <property type="component" value="Unassembled WGS sequence"/>
</dbReference>
<name>A0A1M4YVR8_9GAMM</name>
<reference evidence="9" key="1">
    <citation type="submission" date="2016-11" db="EMBL/GenBank/DDBJ databases">
        <authorList>
            <person name="Varghese N."/>
            <person name="Submissions S."/>
        </authorList>
    </citation>
    <scope>NUCLEOTIDE SEQUENCE [LARGE SCALE GENOMIC DNA]</scope>
    <source>
        <strain evidence="9">DSM 16579</strain>
    </source>
</reference>
<evidence type="ECO:0000256" key="4">
    <source>
        <dbReference type="ARBA" id="ARBA00023004"/>
    </source>
</evidence>